<dbReference type="Proteomes" id="UP001551329">
    <property type="component" value="Unassembled WGS sequence"/>
</dbReference>
<feature type="compositionally biased region" description="Low complexity" evidence="1">
    <location>
        <begin position="33"/>
        <end position="66"/>
    </location>
</feature>
<evidence type="ECO:0000256" key="1">
    <source>
        <dbReference type="SAM" id="MobiDB-lite"/>
    </source>
</evidence>
<dbReference type="EMBL" id="JBEZAE010000017">
    <property type="protein sequence ID" value="MEU7073310.1"/>
    <property type="molecule type" value="Genomic_DNA"/>
</dbReference>
<sequence length="180" mass="19593">MTTARHLATIDEFRARLADASGGGRGSHPGIRPGTHQGTPPGTHQGTPPGTHQGTPPGTHPGVQPGFHLAELATSEDFWEDDGTRRALAEEQYEAERDGLAALLTARWGPPVELDLWPLLERSLAGESLPEPWSTLCADTPELRLWHDDDRWVGLGISQWDKQLPLRLLAVVTTEDPPQA</sequence>
<evidence type="ECO:0000313" key="2">
    <source>
        <dbReference type="EMBL" id="MEU7073310.1"/>
    </source>
</evidence>
<organism evidence="2 3">
    <name type="scientific">Streptomyces narbonensis</name>
    <dbReference type="NCBI Taxonomy" id="67333"/>
    <lineage>
        <taxon>Bacteria</taxon>
        <taxon>Bacillati</taxon>
        <taxon>Actinomycetota</taxon>
        <taxon>Actinomycetes</taxon>
        <taxon>Kitasatosporales</taxon>
        <taxon>Streptomycetaceae</taxon>
        <taxon>Streptomyces</taxon>
    </lineage>
</organism>
<feature type="region of interest" description="Disordered" evidence="1">
    <location>
        <begin position="16"/>
        <end position="66"/>
    </location>
</feature>
<accession>A0ABV3CGC3</accession>
<proteinExistence type="predicted"/>
<protein>
    <submittedName>
        <fullName evidence="2">Uncharacterized protein</fullName>
    </submittedName>
</protein>
<gene>
    <name evidence="2" type="ORF">AB0A88_24625</name>
</gene>
<name>A0ABV3CGC3_9ACTN</name>
<keyword evidence="3" id="KW-1185">Reference proteome</keyword>
<evidence type="ECO:0000313" key="3">
    <source>
        <dbReference type="Proteomes" id="UP001551329"/>
    </source>
</evidence>
<dbReference type="RefSeq" id="WP_358473702.1">
    <property type="nucleotide sequence ID" value="NZ_JBEZAE010000017.1"/>
</dbReference>
<comment type="caution">
    <text evidence="2">The sequence shown here is derived from an EMBL/GenBank/DDBJ whole genome shotgun (WGS) entry which is preliminary data.</text>
</comment>
<reference evidence="2 3" key="1">
    <citation type="submission" date="2024-06" db="EMBL/GenBank/DDBJ databases">
        <title>The Natural Products Discovery Center: Release of the First 8490 Sequenced Strains for Exploring Actinobacteria Biosynthetic Diversity.</title>
        <authorList>
            <person name="Kalkreuter E."/>
            <person name="Kautsar S.A."/>
            <person name="Yang D."/>
            <person name="Bader C.D."/>
            <person name="Teijaro C.N."/>
            <person name="Fluegel L."/>
            <person name="Davis C.M."/>
            <person name="Simpson J.R."/>
            <person name="Lauterbach L."/>
            <person name="Steele A.D."/>
            <person name="Gui C."/>
            <person name="Meng S."/>
            <person name="Li G."/>
            <person name="Viehrig K."/>
            <person name="Ye F."/>
            <person name="Su P."/>
            <person name="Kiefer A.F."/>
            <person name="Nichols A."/>
            <person name="Cepeda A.J."/>
            <person name="Yan W."/>
            <person name="Fan B."/>
            <person name="Jiang Y."/>
            <person name="Adhikari A."/>
            <person name="Zheng C.-J."/>
            <person name="Schuster L."/>
            <person name="Cowan T.M."/>
            <person name="Smanski M.J."/>
            <person name="Chevrette M.G."/>
            <person name="De Carvalho L.P.S."/>
            <person name="Shen B."/>
        </authorList>
    </citation>
    <scope>NUCLEOTIDE SEQUENCE [LARGE SCALE GENOMIC DNA]</scope>
    <source>
        <strain evidence="2 3">NPDC045974</strain>
    </source>
</reference>